<keyword evidence="7" id="KW-0456">Lyase</keyword>
<dbReference type="PATRIC" id="fig|1202538.3.peg.70"/>
<dbReference type="Proteomes" id="UP000003934">
    <property type="component" value="Chromosome"/>
</dbReference>
<dbReference type="InterPro" id="IPR010139">
    <property type="entry name" value="Imidazole-glycPsynth_HisH"/>
</dbReference>
<reference evidence="12 13" key="1">
    <citation type="journal article" date="2012" name="Mol. Biol. Evol.">
        <title>Genome reduction and co-evolution between the primary and secondary bacterial symbionts of psyllids.</title>
        <authorList>
            <person name="Sloan D.B."/>
            <person name="Moran N.A."/>
        </authorList>
    </citation>
    <scope>NUCLEOTIDE SEQUENCE [LARGE SCALE GENOMIC DNA]</scope>
    <source>
        <strain evidence="12 13">HC</strain>
    </source>
</reference>
<keyword evidence="12" id="KW-0808">Transferase</keyword>
<dbReference type="PANTHER" id="PTHR42701">
    <property type="entry name" value="IMIDAZOLE GLYCEROL PHOSPHATE SYNTHASE SUBUNIT HISH"/>
    <property type="match status" value="1"/>
</dbReference>
<dbReference type="GO" id="GO:0016829">
    <property type="term" value="F:lyase activity"/>
    <property type="evidence" value="ECO:0007669"/>
    <property type="project" value="UniProtKB-KW"/>
</dbReference>
<dbReference type="PANTHER" id="PTHR42701:SF1">
    <property type="entry name" value="IMIDAZOLE GLYCEROL PHOSPHATE SYNTHASE SUBUNIT HISH"/>
    <property type="match status" value="1"/>
</dbReference>
<dbReference type="OrthoDB" id="9807137at2"/>
<dbReference type="HOGENOM" id="CLU_071837_2_2_6"/>
<keyword evidence="3" id="KW-0028">Amino-acid biosynthesis</keyword>
<dbReference type="PROSITE" id="PS51273">
    <property type="entry name" value="GATASE_TYPE_1"/>
    <property type="match status" value="1"/>
</dbReference>
<dbReference type="NCBIfam" id="TIGR01855">
    <property type="entry name" value="IMP_synth_hisH"/>
    <property type="match status" value="1"/>
</dbReference>
<accession>J3TW38</accession>
<dbReference type="RefSeq" id="WP_014887225.1">
    <property type="nucleotide sequence ID" value="NC_018416.1"/>
</dbReference>
<dbReference type="GO" id="GO:0004359">
    <property type="term" value="F:glutaminase activity"/>
    <property type="evidence" value="ECO:0007669"/>
    <property type="project" value="UniProtKB-EC"/>
</dbReference>
<dbReference type="SUPFAM" id="SSF52317">
    <property type="entry name" value="Class I glutamine amidotransferase-like"/>
    <property type="match status" value="1"/>
</dbReference>
<comment type="pathway">
    <text evidence="1">Amino-acid biosynthesis; L-histidine biosynthesis; L-histidine from 5-phospho-alpha-D-ribose 1-diphosphate: step 5/9.</text>
</comment>
<comment type="catalytic activity">
    <reaction evidence="9">
        <text>L-glutamine + H2O = L-glutamate + NH4(+)</text>
        <dbReference type="Rhea" id="RHEA:15889"/>
        <dbReference type="ChEBI" id="CHEBI:15377"/>
        <dbReference type="ChEBI" id="CHEBI:28938"/>
        <dbReference type="ChEBI" id="CHEBI:29985"/>
        <dbReference type="ChEBI" id="CHEBI:58359"/>
        <dbReference type="EC" id="3.5.1.2"/>
    </reaction>
</comment>
<dbReference type="UniPathway" id="UPA00031">
    <property type="reaction ID" value="UER00010"/>
</dbReference>
<evidence type="ECO:0000313" key="13">
    <source>
        <dbReference type="Proteomes" id="UP000003934"/>
    </source>
</evidence>
<feature type="active site" evidence="10">
    <location>
        <position position="183"/>
    </location>
</feature>
<name>J3TW38_CARRU</name>
<proteinExistence type="predicted"/>
<evidence type="ECO:0000256" key="1">
    <source>
        <dbReference type="ARBA" id="ARBA00005091"/>
    </source>
</evidence>
<dbReference type="AlphaFoldDB" id="J3TW38"/>
<dbReference type="EMBL" id="CP003543">
    <property type="protein sequence ID" value="AFP83925.1"/>
    <property type="molecule type" value="Genomic_DNA"/>
</dbReference>
<evidence type="ECO:0000256" key="4">
    <source>
        <dbReference type="ARBA" id="ARBA00022801"/>
    </source>
</evidence>
<comment type="catalytic activity">
    <reaction evidence="8">
        <text>5-[(5-phospho-1-deoxy-D-ribulos-1-ylimino)methylamino]-1-(5-phospho-beta-D-ribosyl)imidazole-4-carboxamide + L-glutamine = D-erythro-1-(imidazol-4-yl)glycerol 3-phosphate + 5-amino-1-(5-phospho-beta-D-ribosyl)imidazole-4-carboxamide + L-glutamate + H(+)</text>
        <dbReference type="Rhea" id="RHEA:24793"/>
        <dbReference type="ChEBI" id="CHEBI:15378"/>
        <dbReference type="ChEBI" id="CHEBI:29985"/>
        <dbReference type="ChEBI" id="CHEBI:58278"/>
        <dbReference type="ChEBI" id="CHEBI:58359"/>
        <dbReference type="ChEBI" id="CHEBI:58475"/>
        <dbReference type="ChEBI" id="CHEBI:58525"/>
        <dbReference type="EC" id="4.3.2.10"/>
    </reaction>
</comment>
<evidence type="ECO:0000256" key="7">
    <source>
        <dbReference type="ARBA" id="ARBA00023239"/>
    </source>
</evidence>
<evidence type="ECO:0000256" key="10">
    <source>
        <dbReference type="PIRSR" id="PIRSR000495-1"/>
    </source>
</evidence>
<protein>
    <submittedName>
        <fullName evidence="12">Imidazole glycerol phosphate synthase, glutamine amidotransferase subunit</fullName>
    </submittedName>
</protein>
<dbReference type="GO" id="GO:0000107">
    <property type="term" value="F:imidazoleglycerol-phosphate synthase activity"/>
    <property type="evidence" value="ECO:0007669"/>
    <property type="project" value="RHEA"/>
</dbReference>
<dbReference type="Gene3D" id="3.40.50.880">
    <property type="match status" value="1"/>
</dbReference>
<feature type="active site" evidence="10">
    <location>
        <position position="181"/>
    </location>
</feature>
<dbReference type="InterPro" id="IPR017926">
    <property type="entry name" value="GATASE"/>
</dbReference>
<organism evidence="12 13">
    <name type="scientific">Candidatus Carsonella ruddii HC isolate Thao2000</name>
    <dbReference type="NCBI Taxonomy" id="1202538"/>
    <lineage>
        <taxon>Bacteria</taxon>
        <taxon>Pseudomonadati</taxon>
        <taxon>Pseudomonadota</taxon>
        <taxon>Gammaproteobacteria</taxon>
        <taxon>Oceanospirillales</taxon>
        <taxon>Halomonadaceae</taxon>
        <taxon>Zymobacter group</taxon>
        <taxon>Candidatus Carsonella</taxon>
    </lineage>
</organism>
<keyword evidence="13" id="KW-1185">Reference proteome</keyword>
<dbReference type="GO" id="GO:0000105">
    <property type="term" value="P:L-histidine biosynthetic process"/>
    <property type="evidence" value="ECO:0007669"/>
    <property type="project" value="UniProtKB-UniPathway"/>
</dbReference>
<keyword evidence="5 12" id="KW-0315">Glutamine amidotransferase</keyword>
<sequence length="199" mass="23542">MNVLLINYGTSNINSIYNSLKKIKKIKIFINNFKNKKYDKIIFPGQGHIKNSSDFIFKNNINKYLNNTHILGICIGYHIFFNKSEENYSSKCLNIFNENINLLSNNCCTNNFIPNIGWKIVEIIKYHKIFKNIPKMFTQYFMHSYSSIFKNNTYSYAISKFNNKIFNSIVIKNNYFLFQFHPEKSGNIGYNIIKNFLQL</sequence>
<dbReference type="Pfam" id="PF00117">
    <property type="entry name" value="GATase"/>
    <property type="match status" value="1"/>
</dbReference>
<evidence type="ECO:0000256" key="9">
    <source>
        <dbReference type="ARBA" id="ARBA00049534"/>
    </source>
</evidence>
<evidence type="ECO:0000256" key="6">
    <source>
        <dbReference type="ARBA" id="ARBA00023102"/>
    </source>
</evidence>
<keyword evidence="6" id="KW-0368">Histidine biosynthesis</keyword>
<keyword evidence="4" id="KW-0378">Hydrolase</keyword>
<feature type="active site" description="Nucleophile" evidence="10">
    <location>
        <position position="74"/>
    </location>
</feature>
<evidence type="ECO:0000256" key="5">
    <source>
        <dbReference type="ARBA" id="ARBA00022962"/>
    </source>
</evidence>
<evidence type="ECO:0000256" key="2">
    <source>
        <dbReference type="ARBA" id="ARBA00011152"/>
    </source>
</evidence>
<evidence type="ECO:0000313" key="12">
    <source>
        <dbReference type="EMBL" id="AFP83925.1"/>
    </source>
</evidence>
<comment type="subunit">
    <text evidence="2">Heterodimer of HisH and HisF.</text>
</comment>
<feature type="domain" description="Glutamine amidotransferase" evidence="11">
    <location>
        <begin position="4"/>
        <end position="197"/>
    </location>
</feature>
<dbReference type="STRING" id="1202538.A353_079"/>
<dbReference type="KEGG" id="crh:A353_079"/>
<dbReference type="GeneID" id="67454618"/>
<dbReference type="InterPro" id="IPR029062">
    <property type="entry name" value="Class_I_gatase-like"/>
</dbReference>
<evidence type="ECO:0000256" key="3">
    <source>
        <dbReference type="ARBA" id="ARBA00022605"/>
    </source>
</evidence>
<dbReference type="PIRSF" id="PIRSF000495">
    <property type="entry name" value="Amidotransf_hisH"/>
    <property type="match status" value="1"/>
</dbReference>
<evidence type="ECO:0000259" key="11">
    <source>
        <dbReference type="Pfam" id="PF00117"/>
    </source>
</evidence>
<gene>
    <name evidence="12" type="primary">hisH</name>
    <name evidence="12" type="ORF">A353_079</name>
</gene>
<evidence type="ECO:0000256" key="8">
    <source>
        <dbReference type="ARBA" id="ARBA00047838"/>
    </source>
</evidence>